<dbReference type="STRING" id="1121305.CLCOL_17900"/>
<dbReference type="InterPro" id="IPR005835">
    <property type="entry name" value="NTP_transferase_dom"/>
</dbReference>
<dbReference type="SUPFAM" id="SSF55957">
    <property type="entry name" value="Phosphoglucomutase, C-terminal domain"/>
    <property type="match status" value="1"/>
</dbReference>
<gene>
    <name evidence="6" type="primary">hddC_2</name>
    <name evidence="6" type="ORF">CLCOL_17900</name>
</gene>
<evidence type="ECO:0000259" key="5">
    <source>
        <dbReference type="Pfam" id="PF25087"/>
    </source>
</evidence>
<evidence type="ECO:0000256" key="1">
    <source>
        <dbReference type="ARBA" id="ARBA00007274"/>
    </source>
</evidence>
<feature type="domain" description="Alpha-D-phosphohexomutase alpha/beta/alpha" evidence="4">
    <location>
        <begin position="398"/>
        <end position="529"/>
    </location>
</feature>
<dbReference type="Pfam" id="PF02878">
    <property type="entry name" value="PGM_PMM_I"/>
    <property type="match status" value="1"/>
</dbReference>
<dbReference type="Gene3D" id="2.160.10.10">
    <property type="entry name" value="Hexapeptide repeat proteins"/>
    <property type="match status" value="1"/>
</dbReference>
<sequence length="835" mass="94636">MGRLGIEIRIVRGVKCMKAIIMAGGLGSRLRPLTCNTPKSMMPILNKPIMQYIIELLKKNGIEDIGITLQYLADEVTNYFEDGNKFGVRIKYFIEETPLGTAGSVKNAEDFLDDTFIVISGDSLTNINLSKVIDYHKSKNAIGTLVLKEVQVPLEYGVVLTDKEGRVTEFLEKPRWNEVISDKVNTGIYILEPRIFSYYGKNKKFDFSEDLFPMLINNGETLYTYVADGYWCDIGTIQEYTKCHFDILRGNAKLKVDLEKYKNKIWVGKNCEIDIKTKIIPPVFIGNNTRIYGGAEIGPYTVLGRNNIISAGATIKRSILFDNCYVGDNAEIRGTVLCKNVQLESKTSVFEGAAIGDDTLIKTNSIVKPGVKIWPNKLIESNTIVKSNIIWGEKFSRTLFGKKGITGGINIDITPEFVSKLGSAYGSLLKYGSRVAISCNDNGAAQMIKYSLATGLLSMGMEVYDLEETTTAMTRYAVKFFRVSGAIHVIVDKDNPQKVNILFMNENGIDIDKSMERKIENSFIREDFRRVRTDCFKGVVHFDNNEKYYIRSIINRLDIPKIKIKKYKVVISTRNSLICYIVKEIFSELEVNAVLYEKVKDLVGLSKKVVENKANLGVYISDEGEYATFVDEKGNIIKEDSYDALRYFIMLKYSKINTLVVPVTSSEAIKKVASMCKVKFIRTKTSQKSILDEYIKNEKSLTKMDIINGYLITLDAVGILMFTLNLMANDSLSLFQIISRFSTYHKKEQKVRCPSNIKGKIMRSLMEKMDYKVTEIIEGIKFEYGDAWILVIPDVEEPLCKIYTESKDVQLVEKISNEFAKKIEEMVDENNCINK</sequence>
<protein>
    <submittedName>
        <fullName evidence="6">D-glycero-alpha-D-manno-heptose 1-phosphate guanylyltransferase</fullName>
        <ecNumber evidence="6">2.7.7.71</ecNumber>
    </submittedName>
</protein>
<comment type="similarity">
    <text evidence="1">Belongs to the transferase hexapeptide repeat family.</text>
</comment>
<dbReference type="InterPro" id="IPR029044">
    <property type="entry name" value="Nucleotide-diphossugar_trans"/>
</dbReference>
<comment type="caution">
    <text evidence="6">The sequence shown here is derived from an EMBL/GenBank/DDBJ whole genome shotgun (WGS) entry which is preliminary data.</text>
</comment>
<dbReference type="Proteomes" id="UP000075374">
    <property type="component" value="Unassembled WGS sequence"/>
</dbReference>
<organism evidence="6 7">
    <name type="scientific">Clostridium colicanis DSM 13634</name>
    <dbReference type="NCBI Taxonomy" id="1121305"/>
    <lineage>
        <taxon>Bacteria</taxon>
        <taxon>Bacillati</taxon>
        <taxon>Bacillota</taxon>
        <taxon>Clostridia</taxon>
        <taxon>Eubacteriales</taxon>
        <taxon>Clostridiaceae</taxon>
        <taxon>Clostridium</taxon>
    </lineage>
</organism>
<dbReference type="GO" id="GO:0016868">
    <property type="term" value="F:intramolecular phosphotransferase activity"/>
    <property type="evidence" value="ECO:0007669"/>
    <property type="project" value="InterPro"/>
</dbReference>
<dbReference type="SUPFAM" id="SSF53448">
    <property type="entry name" value="Nucleotide-diphospho-sugar transferases"/>
    <property type="match status" value="1"/>
</dbReference>
<dbReference type="PATRIC" id="fig|1121305.3.peg.1792"/>
<dbReference type="Gene3D" id="3.30.310.50">
    <property type="entry name" value="Alpha-D-phosphohexomutase, C-terminal domain"/>
    <property type="match status" value="1"/>
</dbReference>
<dbReference type="SUPFAM" id="SSF53738">
    <property type="entry name" value="Phosphoglucomutase, first 3 domains"/>
    <property type="match status" value="1"/>
</dbReference>
<keyword evidence="6" id="KW-0548">Nucleotidyltransferase</keyword>
<feature type="domain" description="Nucleotidyl transferase" evidence="3">
    <location>
        <begin position="18"/>
        <end position="247"/>
    </location>
</feature>
<dbReference type="GO" id="GO:0016779">
    <property type="term" value="F:nucleotidyltransferase activity"/>
    <property type="evidence" value="ECO:0007669"/>
    <property type="project" value="UniProtKB-KW"/>
</dbReference>
<dbReference type="InterPro" id="IPR056729">
    <property type="entry name" value="GMPPB_C"/>
</dbReference>
<evidence type="ECO:0000259" key="4">
    <source>
        <dbReference type="Pfam" id="PF02878"/>
    </source>
</evidence>
<dbReference type="CDD" id="cd04181">
    <property type="entry name" value="NTP_transferase"/>
    <property type="match status" value="1"/>
</dbReference>
<dbReference type="Gene3D" id="3.40.120.10">
    <property type="entry name" value="Alpha-D-Glucose-1,6-Bisphosphate, subunit A, domain 3"/>
    <property type="match status" value="3"/>
</dbReference>
<dbReference type="Pfam" id="PF25087">
    <property type="entry name" value="GMPPB_C"/>
    <property type="match status" value="1"/>
</dbReference>
<proteinExistence type="inferred from homology"/>
<evidence type="ECO:0000313" key="7">
    <source>
        <dbReference type="Proteomes" id="UP000075374"/>
    </source>
</evidence>
<dbReference type="InterPro" id="IPR036900">
    <property type="entry name" value="A-D-PHexomutase_C_sf"/>
</dbReference>
<comment type="similarity">
    <text evidence="2">Belongs to the phosphohexose mutase family.</text>
</comment>
<dbReference type="InterPro" id="IPR050486">
    <property type="entry name" value="Mannose-1P_guanyltransferase"/>
</dbReference>
<dbReference type="InterPro" id="IPR011004">
    <property type="entry name" value="Trimer_LpxA-like_sf"/>
</dbReference>
<dbReference type="Gene3D" id="3.90.550.10">
    <property type="entry name" value="Spore Coat Polysaccharide Biosynthesis Protein SpsA, Chain A"/>
    <property type="match status" value="1"/>
</dbReference>
<keyword evidence="6" id="KW-0808">Transferase</keyword>
<dbReference type="PANTHER" id="PTHR22572">
    <property type="entry name" value="SUGAR-1-PHOSPHATE GUANYL TRANSFERASE"/>
    <property type="match status" value="1"/>
</dbReference>
<dbReference type="InterPro" id="IPR005844">
    <property type="entry name" value="A-D-PHexomutase_a/b/a-I"/>
</dbReference>
<dbReference type="AlphaFoldDB" id="A0A151ALL8"/>
<dbReference type="EMBL" id="LTBB01000009">
    <property type="protein sequence ID" value="KYH28529.1"/>
    <property type="molecule type" value="Genomic_DNA"/>
</dbReference>
<dbReference type="InterPro" id="IPR016055">
    <property type="entry name" value="A-D-PHexomutase_a/b/a-I/II/III"/>
</dbReference>
<evidence type="ECO:0000259" key="3">
    <source>
        <dbReference type="Pfam" id="PF00483"/>
    </source>
</evidence>
<keyword evidence="7" id="KW-1185">Reference proteome</keyword>
<accession>A0A151ALL8</accession>
<evidence type="ECO:0000256" key="2">
    <source>
        <dbReference type="ARBA" id="ARBA00010231"/>
    </source>
</evidence>
<dbReference type="EC" id="2.7.7.71" evidence="6"/>
<reference evidence="6 7" key="1">
    <citation type="submission" date="2016-02" db="EMBL/GenBank/DDBJ databases">
        <title>Genome sequence of Clostridium colicanis DSM 13634.</title>
        <authorList>
            <person name="Poehlein A."/>
            <person name="Daniel R."/>
        </authorList>
    </citation>
    <scope>NUCLEOTIDE SEQUENCE [LARGE SCALE GENOMIC DNA]</scope>
    <source>
        <strain evidence="6 7">DSM 13634</strain>
    </source>
</reference>
<name>A0A151ALL8_9CLOT</name>
<evidence type="ECO:0000313" key="6">
    <source>
        <dbReference type="EMBL" id="KYH28529.1"/>
    </source>
</evidence>
<dbReference type="SUPFAM" id="SSF51161">
    <property type="entry name" value="Trimeric LpxA-like enzymes"/>
    <property type="match status" value="1"/>
</dbReference>
<dbReference type="GO" id="GO:0005975">
    <property type="term" value="P:carbohydrate metabolic process"/>
    <property type="evidence" value="ECO:0007669"/>
    <property type="project" value="InterPro"/>
</dbReference>
<feature type="domain" description="Mannose-1-phosphate guanyltransferase C-terminal" evidence="5">
    <location>
        <begin position="279"/>
        <end position="389"/>
    </location>
</feature>
<dbReference type="Pfam" id="PF00483">
    <property type="entry name" value="NTP_transferase"/>
    <property type="match status" value="1"/>
</dbReference>